<protein>
    <submittedName>
        <fullName evidence="1">Uncharacterized protein</fullName>
    </submittedName>
</protein>
<evidence type="ECO:0000313" key="1">
    <source>
        <dbReference type="EMBL" id="CAF4493184.1"/>
    </source>
</evidence>
<dbReference type="AlphaFoldDB" id="A0A8S2XFK4"/>
<evidence type="ECO:0000313" key="2">
    <source>
        <dbReference type="Proteomes" id="UP000682733"/>
    </source>
</evidence>
<organism evidence="1 2">
    <name type="scientific">Didymodactylos carnosus</name>
    <dbReference type="NCBI Taxonomy" id="1234261"/>
    <lineage>
        <taxon>Eukaryota</taxon>
        <taxon>Metazoa</taxon>
        <taxon>Spiralia</taxon>
        <taxon>Gnathifera</taxon>
        <taxon>Rotifera</taxon>
        <taxon>Eurotatoria</taxon>
        <taxon>Bdelloidea</taxon>
        <taxon>Philodinida</taxon>
        <taxon>Philodinidae</taxon>
        <taxon>Didymodactylos</taxon>
    </lineage>
</organism>
<proteinExistence type="predicted"/>
<dbReference type="Proteomes" id="UP000682733">
    <property type="component" value="Unassembled WGS sequence"/>
</dbReference>
<feature type="non-terminal residue" evidence="1">
    <location>
        <position position="205"/>
    </location>
</feature>
<dbReference type="EMBL" id="CAJOBA010093191">
    <property type="protein sequence ID" value="CAF4493184.1"/>
    <property type="molecule type" value="Genomic_DNA"/>
</dbReference>
<name>A0A8S2XFK4_9BILA</name>
<sequence length="205" mass="21394">GACMADQRLAILDQAISQAQQFAQSILGLIQQQILALAQQASQQLQNLAGSLGNGRAFDFSSILTLVQPLLQQFISQITGSLGSIFNLSSILGGRAGWDLSQIFNDFLASIGPAITGLGQHFLDQGLSAVLGAIGGRGFSDIWTGLTSQITSILSAGQNALTGIVDNITGVVSGVLDASKPHWEQLQDQLLGHGLNVLNSLGQTI</sequence>
<comment type="caution">
    <text evidence="1">The sequence shown here is derived from an EMBL/GenBank/DDBJ whole genome shotgun (WGS) entry which is preliminary data.</text>
</comment>
<gene>
    <name evidence="1" type="ORF">TMI583_LOCUS47650</name>
</gene>
<feature type="non-terminal residue" evidence="1">
    <location>
        <position position="1"/>
    </location>
</feature>
<reference evidence="1" key="1">
    <citation type="submission" date="2021-02" db="EMBL/GenBank/DDBJ databases">
        <authorList>
            <person name="Nowell W R."/>
        </authorList>
    </citation>
    <scope>NUCLEOTIDE SEQUENCE</scope>
</reference>
<accession>A0A8S2XFK4</accession>